<keyword evidence="1" id="KW-0472">Membrane</keyword>
<dbReference type="AlphaFoldDB" id="A0A0C2GR57"/>
<reference evidence="2 3" key="1">
    <citation type="submission" date="2013-12" db="EMBL/GenBank/DDBJ databases">
        <title>Draft genome of the parsitic nematode Ancylostoma duodenale.</title>
        <authorList>
            <person name="Mitreva M."/>
        </authorList>
    </citation>
    <scope>NUCLEOTIDE SEQUENCE [LARGE SCALE GENOMIC DNA]</scope>
    <source>
        <strain evidence="2 3">Zhejiang</strain>
    </source>
</reference>
<proteinExistence type="predicted"/>
<keyword evidence="1" id="KW-1133">Transmembrane helix</keyword>
<organism evidence="2 3">
    <name type="scientific">Ancylostoma duodenale</name>
    <dbReference type="NCBI Taxonomy" id="51022"/>
    <lineage>
        <taxon>Eukaryota</taxon>
        <taxon>Metazoa</taxon>
        <taxon>Ecdysozoa</taxon>
        <taxon>Nematoda</taxon>
        <taxon>Chromadorea</taxon>
        <taxon>Rhabditida</taxon>
        <taxon>Rhabditina</taxon>
        <taxon>Rhabditomorpha</taxon>
        <taxon>Strongyloidea</taxon>
        <taxon>Ancylostomatidae</taxon>
        <taxon>Ancylostomatinae</taxon>
        <taxon>Ancylostoma</taxon>
    </lineage>
</organism>
<dbReference type="OrthoDB" id="5855836at2759"/>
<evidence type="ECO:0000313" key="3">
    <source>
        <dbReference type="Proteomes" id="UP000054047"/>
    </source>
</evidence>
<dbReference type="Proteomes" id="UP000054047">
    <property type="component" value="Unassembled WGS sequence"/>
</dbReference>
<dbReference type="EMBL" id="KN729987">
    <property type="protein sequence ID" value="KIH61594.1"/>
    <property type="molecule type" value="Genomic_DNA"/>
</dbReference>
<gene>
    <name evidence="2" type="ORF">ANCDUO_08131</name>
</gene>
<keyword evidence="1" id="KW-0812">Transmembrane</keyword>
<feature type="transmembrane region" description="Helical" evidence="1">
    <location>
        <begin position="75"/>
        <end position="95"/>
    </location>
</feature>
<sequence>MPNIPSPEWSPLLIVDFSEEDGWRNVAKGDYVAYAHIHRHDCVLVCDEMGPSPFECKLCAHTVVNFTLPSDRASLSWRIAVVLLSLCGITYVFILRRKVRRTPIQVQEIELQSKPSVLLLTPDDCDEHSGVVLVLSRILEQHAGVTVMLDYHEMSNSVPSEFGRLIALIHSIDVHEFNPAADSTLLDEFGATVEAMMKMVQEDPNWIERRLLTDVCFNTVY</sequence>
<evidence type="ECO:0000256" key="1">
    <source>
        <dbReference type="SAM" id="Phobius"/>
    </source>
</evidence>
<keyword evidence="3" id="KW-1185">Reference proteome</keyword>
<accession>A0A0C2GR57</accession>
<evidence type="ECO:0000313" key="2">
    <source>
        <dbReference type="EMBL" id="KIH61594.1"/>
    </source>
</evidence>
<name>A0A0C2GR57_9BILA</name>
<protein>
    <submittedName>
        <fullName evidence="2">Uncharacterized protein</fullName>
    </submittedName>
</protein>